<dbReference type="PROSITE" id="PS51068">
    <property type="entry name" value="FPG_CAT"/>
    <property type="match status" value="1"/>
</dbReference>
<dbReference type="SUPFAM" id="SSF81624">
    <property type="entry name" value="N-terminal domain of MutM-like DNA repair proteins"/>
    <property type="match status" value="1"/>
</dbReference>
<gene>
    <name evidence="11" type="ORF">SARC_01113</name>
</gene>
<dbReference type="GO" id="GO:0016829">
    <property type="term" value="F:lyase activity"/>
    <property type="evidence" value="ECO:0007669"/>
    <property type="project" value="UniProtKB-KW"/>
</dbReference>
<dbReference type="Gene3D" id="3.20.190.10">
    <property type="entry name" value="MutM-like, N-terminal"/>
    <property type="match status" value="1"/>
</dbReference>
<accession>A0A0L0GCV0</accession>
<evidence type="ECO:0000256" key="3">
    <source>
        <dbReference type="ARBA" id="ARBA00022763"/>
    </source>
</evidence>
<dbReference type="InterPro" id="IPR012319">
    <property type="entry name" value="FPG_cat"/>
</dbReference>
<protein>
    <recommendedName>
        <fullName evidence="10">Formamidopyrimidine-DNA glycosylase catalytic domain-containing protein</fullName>
    </recommendedName>
</protein>
<feature type="domain" description="Formamidopyrimidine-DNA glycosylase catalytic" evidence="10">
    <location>
        <begin position="2"/>
        <end position="125"/>
    </location>
</feature>
<dbReference type="Pfam" id="PF06831">
    <property type="entry name" value="H2TH"/>
    <property type="match status" value="1"/>
</dbReference>
<feature type="non-terminal residue" evidence="11">
    <location>
        <position position="214"/>
    </location>
</feature>
<dbReference type="OrthoDB" id="444592at2759"/>
<organism evidence="11 12">
    <name type="scientific">Sphaeroforma arctica JP610</name>
    <dbReference type="NCBI Taxonomy" id="667725"/>
    <lineage>
        <taxon>Eukaryota</taxon>
        <taxon>Ichthyosporea</taxon>
        <taxon>Ichthyophonida</taxon>
        <taxon>Sphaeroforma</taxon>
    </lineage>
</organism>
<evidence type="ECO:0000256" key="5">
    <source>
        <dbReference type="ARBA" id="ARBA00023125"/>
    </source>
</evidence>
<evidence type="ECO:0000256" key="4">
    <source>
        <dbReference type="ARBA" id="ARBA00022801"/>
    </source>
</evidence>
<evidence type="ECO:0000256" key="9">
    <source>
        <dbReference type="ARBA" id="ARBA00023295"/>
    </source>
</evidence>
<dbReference type="GO" id="GO:0005634">
    <property type="term" value="C:nucleus"/>
    <property type="evidence" value="ECO:0007669"/>
    <property type="project" value="TreeGrafter"/>
</dbReference>
<sequence length="214" mass="23738">MPELAEVERCRRTLSQHCVGKQIAAQGIRSELSSSAAPVGANIGSLFATRPGKYVWLEMNGEGPCVMFHLGMTGNFYVKGETDVLHLTSESKYSVTDAWPPKATKCLLKMTDDTEIAFINTRRLGRIRLEIDPWKCATICKLGFDAYTDLPPLAEFSQLLRRRKGPIKSVLLDQSFAAGLGNWLADEILYHSVMHPQEATATLSDEQVLSIYTS</sequence>
<dbReference type="GO" id="GO:0003684">
    <property type="term" value="F:damaged DNA binding"/>
    <property type="evidence" value="ECO:0007669"/>
    <property type="project" value="InterPro"/>
</dbReference>
<proteinExistence type="inferred from homology"/>
<dbReference type="GO" id="GO:0003906">
    <property type="term" value="F:DNA-(apurinic or apyrimidinic site) endonuclease activity"/>
    <property type="evidence" value="ECO:0007669"/>
    <property type="project" value="InterPro"/>
</dbReference>
<evidence type="ECO:0000313" key="11">
    <source>
        <dbReference type="EMBL" id="KNC86734.1"/>
    </source>
</evidence>
<dbReference type="SMART" id="SM00898">
    <property type="entry name" value="Fapy_DNA_glyco"/>
    <property type="match status" value="1"/>
</dbReference>
<evidence type="ECO:0000256" key="2">
    <source>
        <dbReference type="ARBA" id="ARBA00009409"/>
    </source>
</evidence>
<dbReference type="Proteomes" id="UP000054560">
    <property type="component" value="Unassembled WGS sequence"/>
</dbReference>
<dbReference type="GO" id="GO:0008534">
    <property type="term" value="F:oxidized purine nucleobase lesion DNA N-glycosylase activity"/>
    <property type="evidence" value="ECO:0007669"/>
    <property type="project" value="UniProtKB-EC"/>
</dbReference>
<dbReference type="PANTHER" id="PTHR22993:SF9">
    <property type="entry name" value="FORMAMIDOPYRIMIDINE-DNA GLYCOSYLASE"/>
    <property type="match status" value="1"/>
</dbReference>
<comment type="similarity">
    <text evidence="2">Belongs to the FPG family.</text>
</comment>
<evidence type="ECO:0000313" key="12">
    <source>
        <dbReference type="Proteomes" id="UP000054560"/>
    </source>
</evidence>
<dbReference type="Pfam" id="PF01149">
    <property type="entry name" value="Fapy_DNA_glyco"/>
    <property type="match status" value="1"/>
</dbReference>
<dbReference type="Gene3D" id="1.10.8.50">
    <property type="match status" value="1"/>
</dbReference>
<dbReference type="SUPFAM" id="SSF46946">
    <property type="entry name" value="S13-like H2TH domain"/>
    <property type="match status" value="1"/>
</dbReference>
<dbReference type="SMART" id="SM01232">
    <property type="entry name" value="H2TH"/>
    <property type="match status" value="1"/>
</dbReference>
<keyword evidence="6" id="KW-0234">DNA repair</keyword>
<keyword evidence="8" id="KW-0511">Multifunctional enzyme</keyword>
<dbReference type="eggNOG" id="ENOG502QVDB">
    <property type="taxonomic scope" value="Eukaryota"/>
</dbReference>
<dbReference type="PANTHER" id="PTHR22993">
    <property type="entry name" value="FORMAMIDOPYRIMIDINE-DNA GLYCOSYLASE"/>
    <property type="match status" value="1"/>
</dbReference>
<evidence type="ECO:0000256" key="6">
    <source>
        <dbReference type="ARBA" id="ARBA00023204"/>
    </source>
</evidence>
<evidence type="ECO:0000259" key="10">
    <source>
        <dbReference type="PROSITE" id="PS51068"/>
    </source>
</evidence>
<dbReference type="EMBL" id="KQ241638">
    <property type="protein sequence ID" value="KNC86734.1"/>
    <property type="molecule type" value="Genomic_DNA"/>
</dbReference>
<dbReference type="STRING" id="667725.A0A0L0GCV0"/>
<dbReference type="GO" id="GO:0006284">
    <property type="term" value="P:base-excision repair"/>
    <property type="evidence" value="ECO:0007669"/>
    <property type="project" value="InterPro"/>
</dbReference>
<dbReference type="InterPro" id="IPR035937">
    <property type="entry name" value="FPG_N"/>
</dbReference>
<dbReference type="GeneID" id="25901617"/>
<evidence type="ECO:0000256" key="1">
    <source>
        <dbReference type="ARBA" id="ARBA00001668"/>
    </source>
</evidence>
<comment type="catalytic activity">
    <reaction evidence="1">
        <text>Hydrolysis of DNA containing ring-opened 7-methylguanine residues, releasing 2,6-diamino-4-hydroxy-5-(N-methyl)formamidopyrimidine.</text>
        <dbReference type="EC" id="3.2.2.23"/>
    </reaction>
</comment>
<dbReference type="InterPro" id="IPR015886">
    <property type="entry name" value="H2TH_FPG"/>
</dbReference>
<keyword evidence="3" id="KW-0227">DNA damage</keyword>
<reference evidence="11 12" key="1">
    <citation type="submission" date="2011-02" db="EMBL/GenBank/DDBJ databases">
        <title>The Genome Sequence of Sphaeroforma arctica JP610.</title>
        <authorList>
            <consortium name="The Broad Institute Genome Sequencing Platform"/>
            <person name="Russ C."/>
            <person name="Cuomo C."/>
            <person name="Young S.K."/>
            <person name="Zeng Q."/>
            <person name="Gargeya S."/>
            <person name="Alvarado L."/>
            <person name="Berlin A."/>
            <person name="Chapman S.B."/>
            <person name="Chen Z."/>
            <person name="Freedman E."/>
            <person name="Gellesch M."/>
            <person name="Goldberg J."/>
            <person name="Griggs A."/>
            <person name="Gujja S."/>
            <person name="Heilman E."/>
            <person name="Heiman D."/>
            <person name="Howarth C."/>
            <person name="Mehta T."/>
            <person name="Neiman D."/>
            <person name="Pearson M."/>
            <person name="Roberts A."/>
            <person name="Saif S."/>
            <person name="Shea T."/>
            <person name="Shenoy N."/>
            <person name="Sisk P."/>
            <person name="Stolte C."/>
            <person name="Sykes S."/>
            <person name="White J."/>
            <person name="Yandava C."/>
            <person name="Burger G."/>
            <person name="Gray M.W."/>
            <person name="Holland P.W.H."/>
            <person name="King N."/>
            <person name="Lang F.B.F."/>
            <person name="Roger A.J."/>
            <person name="Ruiz-Trillo I."/>
            <person name="Haas B."/>
            <person name="Nusbaum C."/>
            <person name="Birren B."/>
        </authorList>
    </citation>
    <scope>NUCLEOTIDE SEQUENCE [LARGE SCALE GENOMIC DNA]</scope>
    <source>
        <strain evidence="11 12">JP610</strain>
    </source>
</reference>
<keyword evidence="7" id="KW-0456">Lyase</keyword>
<dbReference type="InterPro" id="IPR010979">
    <property type="entry name" value="Ribosomal_uS13-like_H2TH"/>
</dbReference>
<dbReference type="GO" id="GO:0008270">
    <property type="term" value="F:zinc ion binding"/>
    <property type="evidence" value="ECO:0007669"/>
    <property type="project" value="InterPro"/>
</dbReference>
<name>A0A0L0GCV0_9EUKA</name>
<dbReference type="RefSeq" id="XP_014160636.1">
    <property type="nucleotide sequence ID" value="XM_014305161.1"/>
</dbReference>
<keyword evidence="4" id="KW-0378">Hydrolase</keyword>
<keyword evidence="5" id="KW-0238">DNA-binding</keyword>
<evidence type="ECO:0000256" key="7">
    <source>
        <dbReference type="ARBA" id="ARBA00023239"/>
    </source>
</evidence>
<keyword evidence="9" id="KW-0326">Glycosidase</keyword>
<keyword evidence="12" id="KW-1185">Reference proteome</keyword>
<evidence type="ECO:0000256" key="8">
    <source>
        <dbReference type="ARBA" id="ARBA00023268"/>
    </source>
</evidence>
<dbReference type="AlphaFoldDB" id="A0A0L0GCV0"/>